<evidence type="ECO:0008006" key="4">
    <source>
        <dbReference type="Google" id="ProtNLM"/>
    </source>
</evidence>
<gene>
    <name evidence="2" type="ORF">GNZ12_13170</name>
</gene>
<dbReference type="EMBL" id="WOEY01000053">
    <property type="protein sequence ID" value="NPT42244.1"/>
    <property type="molecule type" value="Genomic_DNA"/>
</dbReference>
<comment type="caution">
    <text evidence="2">The sequence shown here is derived from an EMBL/GenBank/DDBJ whole genome shotgun (WGS) entry which is preliminary data.</text>
</comment>
<feature type="transmembrane region" description="Helical" evidence="1">
    <location>
        <begin position="191"/>
        <end position="212"/>
    </location>
</feature>
<dbReference type="Proteomes" id="UP000652198">
    <property type="component" value="Unassembled WGS sequence"/>
</dbReference>
<evidence type="ECO:0000313" key="3">
    <source>
        <dbReference type="Proteomes" id="UP000652198"/>
    </source>
</evidence>
<name>A0ABX2BN99_9BURK</name>
<organism evidence="2 3">
    <name type="scientific">Paraburkholderia solitsugae</name>
    <dbReference type="NCBI Taxonomy" id="2675748"/>
    <lineage>
        <taxon>Bacteria</taxon>
        <taxon>Pseudomonadati</taxon>
        <taxon>Pseudomonadota</taxon>
        <taxon>Betaproteobacteria</taxon>
        <taxon>Burkholderiales</taxon>
        <taxon>Burkholderiaceae</taxon>
        <taxon>Paraburkholderia</taxon>
    </lineage>
</organism>
<evidence type="ECO:0000313" key="2">
    <source>
        <dbReference type="EMBL" id="NPT42244.1"/>
    </source>
</evidence>
<feature type="transmembrane region" description="Helical" evidence="1">
    <location>
        <begin position="152"/>
        <end position="171"/>
    </location>
</feature>
<protein>
    <recommendedName>
        <fullName evidence="4">GGDEF domain-containing protein</fullName>
    </recommendedName>
</protein>
<keyword evidence="1" id="KW-0812">Transmembrane</keyword>
<feature type="transmembrane region" description="Helical" evidence="1">
    <location>
        <begin position="38"/>
        <end position="58"/>
    </location>
</feature>
<proteinExistence type="predicted"/>
<keyword evidence="1" id="KW-1133">Transmembrane helix</keyword>
<feature type="transmembrane region" description="Helical" evidence="1">
    <location>
        <begin position="6"/>
        <end position="26"/>
    </location>
</feature>
<evidence type="ECO:0000256" key="1">
    <source>
        <dbReference type="SAM" id="Phobius"/>
    </source>
</evidence>
<keyword evidence="1" id="KW-0472">Membrane</keyword>
<feature type="transmembrane region" description="Helical" evidence="1">
    <location>
        <begin position="121"/>
        <end position="140"/>
    </location>
</feature>
<accession>A0ABX2BN99</accession>
<feature type="transmembrane region" description="Helical" evidence="1">
    <location>
        <begin position="64"/>
        <end position="83"/>
    </location>
</feature>
<feature type="transmembrane region" description="Helical" evidence="1">
    <location>
        <begin position="95"/>
        <end position="115"/>
    </location>
</feature>
<sequence length="275" mass="29691">MKIDVATFQTVWLITFLCSALITTALSRMFAQVAAFRFWAVGFYLLATATACFTLHKIWPNDLLLVATATLALQSRILIWSGTRDLFGASARWRAGLVVTAVFCLLYGSALAWHAPLAVRAGLLALFFAPCRAATLYEVYRRRSPQLGPARMLVAVGSGIATLNAIVPLVLVLLDRANTTLLYGNPRTTSVVYAVVFAGDLLLTIGLIVLALHHLIVERDMLATLDRGALERLAEAREMRALSESRPPRSDALGHDAAARCQSLPGAGLTQNAAG</sequence>
<reference evidence="2 3" key="1">
    <citation type="submission" date="2019-11" db="EMBL/GenBank/DDBJ databases">
        <title>Metabolism of dissolved organic matter in forest soils.</title>
        <authorList>
            <person name="Cyle K.T."/>
            <person name="Wilhelm R.C."/>
            <person name="Martinez C.E."/>
        </authorList>
    </citation>
    <scope>NUCLEOTIDE SEQUENCE [LARGE SCALE GENOMIC DNA]</scope>
    <source>
        <strain evidence="2 3">1N</strain>
    </source>
</reference>
<keyword evidence="3" id="KW-1185">Reference proteome</keyword>
<dbReference type="RefSeq" id="WP_172310743.1">
    <property type="nucleotide sequence ID" value="NZ_WOEY01000053.1"/>
</dbReference>